<dbReference type="AlphaFoldDB" id="A0A1I1XPK4"/>
<accession>A0A1I1XPK4</accession>
<name>A0A1I1XPK4_9BACT</name>
<dbReference type="Proteomes" id="UP000199400">
    <property type="component" value="Unassembled WGS sequence"/>
</dbReference>
<proteinExistence type="predicted"/>
<dbReference type="OrthoDB" id="5519058at2"/>
<evidence type="ECO:0000313" key="2">
    <source>
        <dbReference type="Proteomes" id="UP000199400"/>
    </source>
</evidence>
<dbReference type="STRING" id="54.SAMN02745121_02918"/>
<dbReference type="EMBL" id="FOMX01000008">
    <property type="protein sequence ID" value="SFE07693.1"/>
    <property type="molecule type" value="Genomic_DNA"/>
</dbReference>
<gene>
    <name evidence="1" type="ORF">SAMN02745121_02918</name>
</gene>
<protein>
    <submittedName>
        <fullName evidence="1">Uncharacterized protein</fullName>
    </submittedName>
</protein>
<keyword evidence="2" id="KW-1185">Reference proteome</keyword>
<dbReference type="RefSeq" id="WP_096331229.1">
    <property type="nucleotide sequence ID" value="NZ_FOMX01000008.1"/>
</dbReference>
<organism evidence="1 2">
    <name type="scientific">Nannocystis exedens</name>
    <dbReference type="NCBI Taxonomy" id="54"/>
    <lineage>
        <taxon>Bacteria</taxon>
        <taxon>Pseudomonadati</taxon>
        <taxon>Myxococcota</taxon>
        <taxon>Polyangia</taxon>
        <taxon>Nannocystales</taxon>
        <taxon>Nannocystaceae</taxon>
        <taxon>Nannocystis</taxon>
    </lineage>
</organism>
<reference evidence="2" key="1">
    <citation type="submission" date="2016-10" db="EMBL/GenBank/DDBJ databases">
        <authorList>
            <person name="Varghese N."/>
            <person name="Submissions S."/>
        </authorList>
    </citation>
    <scope>NUCLEOTIDE SEQUENCE [LARGE SCALE GENOMIC DNA]</scope>
    <source>
        <strain evidence="2">ATCC 25963</strain>
    </source>
</reference>
<sequence>MVSSQDLHPSAGARFVCEREPGEPLRYRASVYVAGGATVTAALSWDAAGQATLAPTPEDEWVASELLKLARVLKHSGQARLVRWRG</sequence>
<evidence type="ECO:0000313" key="1">
    <source>
        <dbReference type="EMBL" id="SFE07693.1"/>
    </source>
</evidence>